<dbReference type="SUPFAM" id="SSF47928">
    <property type="entry name" value="N-terminal domain of the delta subunit of the F1F0-ATP synthase"/>
    <property type="match status" value="1"/>
</dbReference>
<dbReference type="OrthoDB" id="9816221at2"/>
<comment type="similarity">
    <text evidence="8">Belongs to the ATPase delta chain family.</text>
</comment>
<comment type="function">
    <text evidence="8">F(1)F(0) ATP synthase produces ATP from ADP in the presence of a proton or sodium gradient. F-type ATPases consist of two structural domains, F(1) containing the extramembraneous catalytic core and F(0) containing the membrane proton channel, linked together by a central stalk and a peripheral stalk. During catalysis, ATP synthesis in the catalytic domain of F(1) is coupled via a rotary mechanism of the central stalk subunits to proton translocation.</text>
</comment>
<keyword evidence="7 8" id="KW-0066">ATP synthesis</keyword>
<keyword evidence="2 8" id="KW-0813">Transport</keyword>
<protein>
    <recommendedName>
        <fullName evidence="8">ATP synthase subunit delta</fullName>
    </recommendedName>
    <alternativeName>
        <fullName evidence="8">ATP synthase F(1) sector subunit delta</fullName>
    </alternativeName>
    <alternativeName>
        <fullName evidence="8">F-type ATPase subunit delta</fullName>
        <shortName evidence="8">F-ATPase subunit delta</shortName>
    </alternativeName>
</protein>
<dbReference type="Proteomes" id="UP000298636">
    <property type="component" value="Chromosome"/>
</dbReference>
<keyword evidence="9" id="KW-0378">Hydrolase</keyword>
<dbReference type="Pfam" id="PF00213">
    <property type="entry name" value="OSCP"/>
    <property type="match status" value="1"/>
</dbReference>
<dbReference type="GO" id="GO:0016787">
    <property type="term" value="F:hydrolase activity"/>
    <property type="evidence" value="ECO:0007669"/>
    <property type="project" value="UniProtKB-KW"/>
</dbReference>
<dbReference type="GO" id="GO:0046933">
    <property type="term" value="F:proton-transporting ATP synthase activity, rotational mechanism"/>
    <property type="evidence" value="ECO:0007669"/>
    <property type="project" value="UniProtKB-UniRule"/>
</dbReference>
<evidence type="ECO:0000256" key="2">
    <source>
        <dbReference type="ARBA" id="ARBA00022448"/>
    </source>
</evidence>
<dbReference type="HAMAP" id="MF_01416">
    <property type="entry name" value="ATP_synth_delta_bact"/>
    <property type="match status" value="1"/>
</dbReference>
<dbReference type="GO" id="GO:0005886">
    <property type="term" value="C:plasma membrane"/>
    <property type="evidence" value="ECO:0007669"/>
    <property type="project" value="UniProtKB-SubCell"/>
</dbReference>
<keyword evidence="8" id="KW-1003">Cell membrane</keyword>
<dbReference type="AlphaFoldDB" id="A0A4D6Y9Y1"/>
<comment type="subcellular location">
    <subcellularLocation>
        <location evidence="8">Cell membrane</location>
        <topology evidence="8">Peripheral membrane protein</topology>
    </subcellularLocation>
    <subcellularLocation>
        <location evidence="1">Membrane</location>
    </subcellularLocation>
</comment>
<keyword evidence="3 8" id="KW-0375">Hydrogen ion transport</keyword>
<reference evidence="9 10" key="1">
    <citation type="submission" date="2018-10" db="EMBL/GenBank/DDBJ databases">
        <title>Comparative functional genomics of the obligate endosymbiont Buchnera aphidicola.</title>
        <authorList>
            <person name="Chong R.A."/>
        </authorList>
    </citation>
    <scope>NUCLEOTIDE SEQUENCE [LARGE SCALE GENOMIC DNA]</scope>
    <source>
        <strain evidence="9 10">Ssp</strain>
    </source>
</reference>
<dbReference type="RefSeq" id="WP_158351481.1">
    <property type="nucleotide sequence ID" value="NZ_CP032998.1"/>
</dbReference>
<evidence type="ECO:0000256" key="4">
    <source>
        <dbReference type="ARBA" id="ARBA00023065"/>
    </source>
</evidence>
<dbReference type="PANTHER" id="PTHR11910">
    <property type="entry name" value="ATP SYNTHASE DELTA CHAIN"/>
    <property type="match status" value="1"/>
</dbReference>
<keyword evidence="4 8" id="KW-0406">Ion transport</keyword>
<accession>A0A4D6Y9Y1</accession>
<keyword evidence="5 8" id="KW-0472">Membrane</keyword>
<evidence type="ECO:0000256" key="7">
    <source>
        <dbReference type="ARBA" id="ARBA00023310"/>
    </source>
</evidence>
<dbReference type="PRINTS" id="PR00125">
    <property type="entry name" value="ATPASEDELTA"/>
</dbReference>
<gene>
    <name evidence="8 9" type="primary">atpH</name>
    <name evidence="9" type="ORF">D9V79_00025</name>
</gene>
<evidence type="ECO:0000256" key="1">
    <source>
        <dbReference type="ARBA" id="ARBA00004370"/>
    </source>
</evidence>
<sequence>MFKDIKIARLYAKAIFDFAIQNKSLKIWKEKIKLFLNICECQEMKEFICDIYPSHIILKIFLIIYNQNIDTYSKNLIKLLIINKRLKILKNIFIYFIQFYNDYYNIINIEIITPFQLHNNKIQYIQKQLTKKINKTIVLTLKKNQSILNGIILKSNNIVADICSMNYLNQLSNYLLS</sequence>
<dbReference type="NCBIfam" id="TIGR01145">
    <property type="entry name" value="ATP_synt_delta"/>
    <property type="match status" value="1"/>
</dbReference>
<dbReference type="Gene3D" id="1.10.520.20">
    <property type="entry name" value="N-terminal domain of the delta subunit of the F1F0-ATP synthase"/>
    <property type="match status" value="1"/>
</dbReference>
<evidence type="ECO:0000313" key="9">
    <source>
        <dbReference type="EMBL" id="QCI26209.1"/>
    </source>
</evidence>
<evidence type="ECO:0000256" key="8">
    <source>
        <dbReference type="HAMAP-Rule" id="MF_01416"/>
    </source>
</evidence>
<keyword evidence="10" id="KW-1185">Reference proteome</keyword>
<evidence type="ECO:0000313" key="10">
    <source>
        <dbReference type="Proteomes" id="UP000298636"/>
    </source>
</evidence>
<keyword evidence="6 8" id="KW-0139">CF(1)</keyword>
<dbReference type="EMBL" id="CP032998">
    <property type="protein sequence ID" value="QCI26209.1"/>
    <property type="molecule type" value="Genomic_DNA"/>
</dbReference>
<organism evidence="9 10">
    <name type="scientific">Buchnera aphidicola</name>
    <name type="common">Stegophylla sp.</name>
    <dbReference type="NCBI Taxonomy" id="2315800"/>
    <lineage>
        <taxon>Bacteria</taxon>
        <taxon>Pseudomonadati</taxon>
        <taxon>Pseudomonadota</taxon>
        <taxon>Gammaproteobacteria</taxon>
        <taxon>Enterobacterales</taxon>
        <taxon>Erwiniaceae</taxon>
        <taxon>Buchnera</taxon>
    </lineage>
</organism>
<comment type="function">
    <text evidence="8">This protein is part of the stalk that links CF(0) to CF(1). It either transmits conformational changes from CF(0) to CF(1) or is implicated in proton conduction.</text>
</comment>
<dbReference type="GO" id="GO:0045259">
    <property type="term" value="C:proton-transporting ATP synthase complex"/>
    <property type="evidence" value="ECO:0007669"/>
    <property type="project" value="UniProtKB-KW"/>
</dbReference>
<evidence type="ECO:0000256" key="3">
    <source>
        <dbReference type="ARBA" id="ARBA00022781"/>
    </source>
</evidence>
<dbReference type="InterPro" id="IPR000711">
    <property type="entry name" value="ATPase_OSCP/dsu"/>
</dbReference>
<dbReference type="InterPro" id="IPR026015">
    <property type="entry name" value="ATP_synth_OSCP/delta_N_sf"/>
</dbReference>
<evidence type="ECO:0000256" key="6">
    <source>
        <dbReference type="ARBA" id="ARBA00023196"/>
    </source>
</evidence>
<proteinExistence type="inferred from homology"/>
<evidence type="ECO:0000256" key="5">
    <source>
        <dbReference type="ARBA" id="ARBA00023136"/>
    </source>
</evidence>
<name>A0A4D6Y9Y1_9GAMM</name>